<feature type="compositionally biased region" description="Basic and acidic residues" evidence="1">
    <location>
        <begin position="169"/>
        <end position="185"/>
    </location>
</feature>
<gene>
    <name evidence="2" type="ORF">SSLN_LOCUS5664</name>
</gene>
<dbReference type="AlphaFoldDB" id="A0A183SN66"/>
<evidence type="ECO:0000256" key="1">
    <source>
        <dbReference type="SAM" id="MobiDB-lite"/>
    </source>
</evidence>
<evidence type="ECO:0000313" key="3">
    <source>
        <dbReference type="Proteomes" id="UP000275846"/>
    </source>
</evidence>
<feature type="region of interest" description="Disordered" evidence="1">
    <location>
        <begin position="263"/>
        <end position="330"/>
    </location>
</feature>
<organism evidence="4">
    <name type="scientific">Schistocephalus solidus</name>
    <name type="common">Tapeworm</name>
    <dbReference type="NCBI Taxonomy" id="70667"/>
    <lineage>
        <taxon>Eukaryota</taxon>
        <taxon>Metazoa</taxon>
        <taxon>Spiralia</taxon>
        <taxon>Lophotrochozoa</taxon>
        <taxon>Platyhelminthes</taxon>
        <taxon>Cestoda</taxon>
        <taxon>Eucestoda</taxon>
        <taxon>Diphyllobothriidea</taxon>
        <taxon>Diphyllobothriidae</taxon>
        <taxon>Schistocephalus</taxon>
    </lineage>
</organism>
<dbReference type="EMBL" id="UYSU01033347">
    <property type="protein sequence ID" value="VDL92049.1"/>
    <property type="molecule type" value="Genomic_DNA"/>
</dbReference>
<feature type="compositionally biased region" description="Polar residues" evidence="1">
    <location>
        <begin position="274"/>
        <end position="302"/>
    </location>
</feature>
<feature type="region of interest" description="Disordered" evidence="1">
    <location>
        <begin position="105"/>
        <end position="225"/>
    </location>
</feature>
<proteinExistence type="predicted"/>
<reference evidence="4" key="1">
    <citation type="submission" date="2016-06" db="UniProtKB">
        <authorList>
            <consortium name="WormBaseParasite"/>
        </authorList>
    </citation>
    <scope>IDENTIFICATION</scope>
</reference>
<dbReference type="WBParaSite" id="SSLN_0000584501-mRNA-1">
    <property type="protein sequence ID" value="SSLN_0000584501-mRNA-1"/>
    <property type="gene ID" value="SSLN_0000584501"/>
</dbReference>
<reference evidence="2 3" key="2">
    <citation type="submission" date="2018-11" db="EMBL/GenBank/DDBJ databases">
        <authorList>
            <consortium name="Pathogen Informatics"/>
        </authorList>
    </citation>
    <scope>NUCLEOTIDE SEQUENCE [LARGE SCALE GENOMIC DNA]</scope>
    <source>
        <strain evidence="2 3">NST_G2</strain>
    </source>
</reference>
<protein>
    <submittedName>
        <fullName evidence="4">Nuclear protein MDM1</fullName>
    </submittedName>
</protein>
<sequence length="693" mass="78801">MSEYEKNFNWEKTWLGAPPLRREQQKNANQAEPHFQHRRRVGPADTFTLRAHFSQPQDDEYVLLGRRDLKFGRSVAYPLAKRHVKGCGGQPSREECPAEKVAKTTVTHKTKPPAQALNNAPSNLEDANKSKPPVKHTPRKSLIGAVDSLPHKVHRSHTRSHSQHKKRPVEKWPEIRLDLPPDSTERPMTTGPKAPRAEQKHRDQSMKEEATQVQTTPPIEQQQQQHQYAPLLISRPRTAPQPPAQTEYQRAYSPPPNYAYTRPAHPCLPHADNLGQQSRITRQTPTKQYSTELRKPVSTSYQPRRAHSASLLDKHRPHRDQACSPRQSSHRSCSTYCTQPYHADRYLSEYQAKFRNFSDLPLSSEQTINAYSLALDERLSAARRRGVTEDSHFSRDHLGQLKSNALWLWDSRGSARNTDFSQGTRDAGQMLQNYQLPPAGMPSSPNETSALKATIAPRVPAATREVFPLRPFTQQTATRFCSPKAEIGRSRRPLSQKLQNRKAGIYTTSVSPVRNINSARRFSSPLAEVERHGKIWGSRTSESPLRNITISSARALPTCCLRRRHRVLKSRLRPWNPTQISTLNSSEQKTSCVGLFGMDLPRCRSPASEFATITSLAPKAYDATKYSDWEDSSLNSWRSFSDQKASIGLAVRTLERARQRRNQVLISSCRSPQFEKYWSSTHAETEPQRLCLT</sequence>
<keyword evidence="3" id="KW-1185">Reference proteome</keyword>
<feature type="compositionally biased region" description="Low complexity" evidence="1">
    <location>
        <begin position="211"/>
        <end position="225"/>
    </location>
</feature>
<evidence type="ECO:0000313" key="4">
    <source>
        <dbReference type="WBParaSite" id="SSLN_0000584501-mRNA-1"/>
    </source>
</evidence>
<accession>A0A183SN66</accession>
<dbReference type="OrthoDB" id="9999940at2759"/>
<dbReference type="Proteomes" id="UP000275846">
    <property type="component" value="Unassembled WGS sequence"/>
</dbReference>
<feature type="region of interest" description="Disordered" evidence="1">
    <location>
        <begin position="16"/>
        <end position="47"/>
    </location>
</feature>
<feature type="compositionally biased region" description="Basic and acidic residues" evidence="1">
    <location>
        <begin position="195"/>
        <end position="210"/>
    </location>
</feature>
<name>A0A183SN66_SCHSO</name>
<feature type="compositionally biased region" description="Basic residues" evidence="1">
    <location>
        <begin position="151"/>
        <end position="168"/>
    </location>
</feature>
<evidence type="ECO:0000313" key="2">
    <source>
        <dbReference type="EMBL" id="VDL92049.1"/>
    </source>
</evidence>